<reference evidence="3 4" key="1">
    <citation type="submission" date="2021-07" db="EMBL/GenBank/DDBJ databases">
        <title>Sphingomonas sp.</title>
        <authorList>
            <person name="Feng G."/>
            <person name="Li J."/>
            <person name="Pan M."/>
        </authorList>
    </citation>
    <scope>NUCLEOTIDE SEQUENCE [LARGE SCALE GENOMIC DNA]</scope>
    <source>
        <strain evidence="3 4">RRHST34</strain>
    </source>
</reference>
<name>A0ABS7BI87_9SPHN</name>
<dbReference type="Proteomes" id="UP000759103">
    <property type="component" value="Unassembled WGS sequence"/>
</dbReference>
<organism evidence="3 4">
    <name type="scientific">Sphingomonas citri</name>
    <dbReference type="NCBI Taxonomy" id="2862499"/>
    <lineage>
        <taxon>Bacteria</taxon>
        <taxon>Pseudomonadati</taxon>
        <taxon>Pseudomonadota</taxon>
        <taxon>Alphaproteobacteria</taxon>
        <taxon>Sphingomonadales</taxon>
        <taxon>Sphingomonadaceae</taxon>
        <taxon>Sphingomonas</taxon>
    </lineage>
</organism>
<dbReference type="Gene3D" id="3.10.180.10">
    <property type="entry name" value="2,3-Dihydroxybiphenyl 1,2-Dioxygenase, domain 1"/>
    <property type="match status" value="1"/>
</dbReference>
<dbReference type="PANTHER" id="PTHR21366:SF22">
    <property type="entry name" value="VOC DOMAIN-CONTAINING PROTEIN"/>
    <property type="match status" value="1"/>
</dbReference>
<dbReference type="InterPro" id="IPR050383">
    <property type="entry name" value="GlyoxalaseI/FosfomycinResist"/>
</dbReference>
<proteinExistence type="predicted"/>
<feature type="domain" description="VOC" evidence="2">
    <location>
        <begin position="20"/>
        <end position="144"/>
    </location>
</feature>
<feature type="signal peptide" evidence="1">
    <location>
        <begin position="1"/>
        <end position="17"/>
    </location>
</feature>
<accession>A0ABS7BI87</accession>
<feature type="chain" id="PRO_5046426291" evidence="1">
    <location>
        <begin position="18"/>
        <end position="150"/>
    </location>
</feature>
<keyword evidence="1" id="KW-0732">Signal</keyword>
<evidence type="ECO:0000313" key="3">
    <source>
        <dbReference type="EMBL" id="MBW6529304.1"/>
    </source>
</evidence>
<sequence length="150" mass="16434">MAALVLMAGLVPVAAMAQATMNHVAINVTDQARSVAYYKEAFGLSEIPAALDAAPGGPRWLRLGNGVELHIQAIKVPFTPPPRIIHFALTVRDLDPVIAYLKKTGRTWTDYAGKVGEIKRTRTDGVRQIFTQDPDGYWIEVNDAADRPPR</sequence>
<dbReference type="EMBL" id="JAHXZN010000001">
    <property type="protein sequence ID" value="MBW6529304.1"/>
    <property type="molecule type" value="Genomic_DNA"/>
</dbReference>
<comment type="caution">
    <text evidence="3">The sequence shown here is derived from an EMBL/GenBank/DDBJ whole genome shotgun (WGS) entry which is preliminary data.</text>
</comment>
<dbReference type="InterPro" id="IPR029068">
    <property type="entry name" value="Glyas_Bleomycin-R_OHBP_Dase"/>
</dbReference>
<evidence type="ECO:0000256" key="1">
    <source>
        <dbReference type="SAM" id="SignalP"/>
    </source>
</evidence>
<protein>
    <submittedName>
        <fullName evidence="3">VOC family protein</fullName>
    </submittedName>
</protein>
<dbReference type="SUPFAM" id="SSF54593">
    <property type="entry name" value="Glyoxalase/Bleomycin resistance protein/Dihydroxybiphenyl dioxygenase"/>
    <property type="match status" value="1"/>
</dbReference>
<dbReference type="PANTHER" id="PTHR21366">
    <property type="entry name" value="GLYOXALASE FAMILY PROTEIN"/>
    <property type="match status" value="1"/>
</dbReference>
<dbReference type="Pfam" id="PF00903">
    <property type="entry name" value="Glyoxalase"/>
    <property type="match status" value="1"/>
</dbReference>
<dbReference type="InterPro" id="IPR004360">
    <property type="entry name" value="Glyas_Fos-R_dOase_dom"/>
</dbReference>
<dbReference type="RefSeq" id="WP_219746871.1">
    <property type="nucleotide sequence ID" value="NZ_JAHXZN010000001.1"/>
</dbReference>
<dbReference type="PROSITE" id="PS51819">
    <property type="entry name" value="VOC"/>
    <property type="match status" value="1"/>
</dbReference>
<evidence type="ECO:0000313" key="4">
    <source>
        <dbReference type="Proteomes" id="UP000759103"/>
    </source>
</evidence>
<evidence type="ECO:0000259" key="2">
    <source>
        <dbReference type="PROSITE" id="PS51819"/>
    </source>
</evidence>
<keyword evidence="4" id="KW-1185">Reference proteome</keyword>
<gene>
    <name evidence="3" type="ORF">KZ820_01005</name>
</gene>
<dbReference type="InterPro" id="IPR037523">
    <property type="entry name" value="VOC_core"/>
</dbReference>